<comment type="caution">
    <text evidence="2">The sequence shown here is derived from an EMBL/GenBank/DDBJ whole genome shotgun (WGS) entry which is preliminary data.</text>
</comment>
<organism evidence="2 3">
    <name type="scientific">Oopsacas minuta</name>
    <dbReference type="NCBI Taxonomy" id="111878"/>
    <lineage>
        <taxon>Eukaryota</taxon>
        <taxon>Metazoa</taxon>
        <taxon>Porifera</taxon>
        <taxon>Hexactinellida</taxon>
        <taxon>Hexasterophora</taxon>
        <taxon>Lyssacinosida</taxon>
        <taxon>Leucopsacidae</taxon>
        <taxon>Oopsacas</taxon>
    </lineage>
</organism>
<evidence type="ECO:0000313" key="3">
    <source>
        <dbReference type="Proteomes" id="UP001165289"/>
    </source>
</evidence>
<dbReference type="EMBL" id="JAKMXF010000222">
    <property type="protein sequence ID" value="KAI6654398.1"/>
    <property type="molecule type" value="Genomic_DNA"/>
</dbReference>
<reference evidence="2 3" key="1">
    <citation type="journal article" date="2023" name="BMC Biol.">
        <title>The compact genome of the sponge Oopsacas minuta (Hexactinellida) is lacking key metazoan core genes.</title>
        <authorList>
            <person name="Santini S."/>
            <person name="Schenkelaars Q."/>
            <person name="Jourda C."/>
            <person name="Duchesne M."/>
            <person name="Belahbib H."/>
            <person name="Rocher C."/>
            <person name="Selva M."/>
            <person name="Riesgo A."/>
            <person name="Vervoort M."/>
            <person name="Leys S.P."/>
            <person name="Kodjabachian L."/>
            <person name="Le Bivic A."/>
            <person name="Borchiellini C."/>
            <person name="Claverie J.M."/>
            <person name="Renard E."/>
        </authorList>
    </citation>
    <scope>NUCLEOTIDE SEQUENCE [LARGE SCALE GENOMIC DNA]</scope>
    <source>
        <strain evidence="2">SPO-2</strain>
    </source>
</reference>
<sequence length="177" mass="20588">MKHRAAILKERDIPSNAELSVAVLSLPDDKFKSGQVLIPFLQNQMNWMEGSQDNYKILFDSVLNYNTRITISSSFFTVFNYNDIRSETRHGFIFIFSVENKAAWEICRLFTHRYMKLAPVLLIAMLGDLKTNKLTRNAEELLHEARTFAMHYKLHLIGTSQSTWTGELLVKNYNEHI</sequence>
<dbReference type="AlphaFoldDB" id="A0AAV7K0E1"/>
<dbReference type="Proteomes" id="UP001165289">
    <property type="component" value="Unassembled WGS sequence"/>
</dbReference>
<evidence type="ECO:0000259" key="1">
    <source>
        <dbReference type="Pfam" id="PF19518"/>
    </source>
</evidence>
<name>A0AAV7K0E1_9METZ</name>
<keyword evidence="3" id="KW-1185">Reference proteome</keyword>
<accession>A0AAV7K0E1</accession>
<dbReference type="Pfam" id="PF19518">
    <property type="entry name" value="RhoGAP_pG1_pG2"/>
    <property type="match status" value="1"/>
</dbReference>
<gene>
    <name evidence="2" type="ORF">LOD99_794</name>
</gene>
<evidence type="ECO:0000313" key="2">
    <source>
        <dbReference type="EMBL" id="KAI6654398.1"/>
    </source>
</evidence>
<proteinExistence type="predicted"/>
<protein>
    <recommendedName>
        <fullName evidence="1">Rho GTPase-activating protein pG1 and pG2 domain-containing protein</fullName>
    </recommendedName>
</protein>
<feature type="domain" description="Rho GTPase-activating protein pG1 and pG2" evidence="1">
    <location>
        <begin position="14"/>
        <end position="149"/>
    </location>
</feature>
<dbReference type="InterPro" id="IPR045786">
    <property type="entry name" value="RhoGAP_pG1_pG2"/>
</dbReference>